<comment type="caution">
    <text evidence="1">The sequence shown here is derived from an EMBL/GenBank/DDBJ whole genome shotgun (WGS) entry which is preliminary data.</text>
</comment>
<keyword evidence="2" id="KW-1185">Reference proteome</keyword>
<evidence type="ECO:0000313" key="1">
    <source>
        <dbReference type="EMBL" id="KAG7390099.1"/>
    </source>
</evidence>
<proteinExistence type="predicted"/>
<dbReference type="EMBL" id="JAGDFM010000036">
    <property type="protein sequence ID" value="KAG7390099.1"/>
    <property type="molecule type" value="Genomic_DNA"/>
</dbReference>
<organism evidence="1 2">
    <name type="scientific">Phytophthora pseudosyringae</name>
    <dbReference type="NCBI Taxonomy" id="221518"/>
    <lineage>
        <taxon>Eukaryota</taxon>
        <taxon>Sar</taxon>
        <taxon>Stramenopiles</taxon>
        <taxon>Oomycota</taxon>
        <taxon>Peronosporomycetes</taxon>
        <taxon>Peronosporales</taxon>
        <taxon>Peronosporaceae</taxon>
        <taxon>Phytophthora</taxon>
    </lineage>
</organism>
<evidence type="ECO:0000313" key="2">
    <source>
        <dbReference type="Proteomes" id="UP000694044"/>
    </source>
</evidence>
<name>A0A8T1WET9_9STRA</name>
<dbReference type="Proteomes" id="UP000694044">
    <property type="component" value="Unassembled WGS sequence"/>
</dbReference>
<reference evidence="1" key="1">
    <citation type="submission" date="2021-02" db="EMBL/GenBank/DDBJ databases">
        <authorList>
            <person name="Palmer J.M."/>
        </authorList>
    </citation>
    <scope>NUCLEOTIDE SEQUENCE</scope>
    <source>
        <strain evidence="1">SCRP734</strain>
    </source>
</reference>
<dbReference type="AlphaFoldDB" id="A0A8T1WET9"/>
<gene>
    <name evidence="1" type="ORF">PHYPSEUDO_008802</name>
</gene>
<accession>A0A8T1WET9</accession>
<protein>
    <submittedName>
        <fullName evidence="1">Uncharacterized protein</fullName>
    </submittedName>
</protein>
<sequence>MDELFAIGDISIVHDPMDVSAYNRMIFRTVAAVLGFIPFHAIACAEQMSNNAALACVETTNGETALVMVNEDSHADHICISGDATYVGTLTVVRITGTVIGCFGLPMLAYELVQDENYSNSTVIA</sequence>